<evidence type="ECO:0000256" key="1">
    <source>
        <dbReference type="SAM" id="Phobius"/>
    </source>
</evidence>
<feature type="chain" id="PRO_5032913115" description="Transmembrane protein" evidence="2">
    <location>
        <begin position="29"/>
        <end position="287"/>
    </location>
</feature>
<organism evidence="3 4">
    <name type="scientific">Xylophilus rhododendri</name>
    <dbReference type="NCBI Taxonomy" id="2697032"/>
    <lineage>
        <taxon>Bacteria</taxon>
        <taxon>Pseudomonadati</taxon>
        <taxon>Pseudomonadota</taxon>
        <taxon>Betaproteobacteria</taxon>
        <taxon>Burkholderiales</taxon>
        <taxon>Xylophilus</taxon>
    </lineage>
</organism>
<gene>
    <name evidence="3" type="ORF">GT347_12815</name>
</gene>
<feature type="signal peptide" evidence="2">
    <location>
        <begin position="1"/>
        <end position="28"/>
    </location>
</feature>
<keyword evidence="2" id="KW-0732">Signal</keyword>
<keyword evidence="1" id="KW-0812">Transmembrane</keyword>
<reference evidence="3 4" key="1">
    <citation type="submission" date="2020-01" db="EMBL/GenBank/DDBJ databases">
        <title>Genome sequencing of strain KACC 21265.</title>
        <authorList>
            <person name="Heo J."/>
            <person name="Kim S.-J."/>
            <person name="Kim J.-S."/>
            <person name="Hong S.-B."/>
            <person name="Kwon S.-W."/>
        </authorList>
    </citation>
    <scope>NUCLEOTIDE SEQUENCE [LARGE SCALE GENOMIC DNA]</scope>
    <source>
        <strain evidence="3 4">KACC 21265</strain>
    </source>
</reference>
<keyword evidence="4" id="KW-1185">Reference proteome</keyword>
<dbReference type="Proteomes" id="UP000464787">
    <property type="component" value="Chromosome"/>
</dbReference>
<evidence type="ECO:0000313" key="3">
    <source>
        <dbReference type="EMBL" id="QHI98794.1"/>
    </source>
</evidence>
<keyword evidence="1" id="KW-0472">Membrane</keyword>
<feature type="transmembrane region" description="Helical" evidence="1">
    <location>
        <begin position="112"/>
        <end position="129"/>
    </location>
</feature>
<evidence type="ECO:0000256" key="2">
    <source>
        <dbReference type="SAM" id="SignalP"/>
    </source>
</evidence>
<name>A0A857J4B7_9BURK</name>
<proteinExistence type="predicted"/>
<evidence type="ECO:0000313" key="4">
    <source>
        <dbReference type="Proteomes" id="UP000464787"/>
    </source>
</evidence>
<dbReference type="AlphaFoldDB" id="A0A857J4B7"/>
<protein>
    <recommendedName>
        <fullName evidence="5">Transmembrane protein</fullName>
    </recommendedName>
</protein>
<dbReference type="EMBL" id="CP047650">
    <property type="protein sequence ID" value="QHI98794.1"/>
    <property type="molecule type" value="Genomic_DNA"/>
</dbReference>
<accession>A0A857J4B7</accession>
<keyword evidence="1" id="KW-1133">Transmembrane helix</keyword>
<feature type="transmembrane region" description="Helical" evidence="1">
    <location>
        <begin position="244"/>
        <end position="266"/>
    </location>
</feature>
<dbReference type="KEGG" id="xyk:GT347_12815"/>
<sequence length="287" mass="30482">MQRLRPAFLATVLLAVLLLAWVFPPDQAARRDTEQGLTRAVATYATARAIHAVLAVAQGTQVAVEPAGVGVVLAPGQALQPVSELVEQFSTLMLAACLAFGVQWLLLPIASHWSVSLALSLVVAAWALLRWQRRPAAARLAPLLVGLLLLRFGLPVIAAGNELVYRAFLAGEYTQAQAALGGTAGAPDLLEPTPAAAPQADTGWFGRWMKTLRDLPAEAAAWTAKAPEVAARARDIAAHAADHLLRLLAVFILQTVVIPLVFLWGLRRLLILLVGAAISPIAPRARS</sequence>
<dbReference type="RefSeq" id="WP_160552314.1">
    <property type="nucleotide sequence ID" value="NZ_CP047650.1"/>
</dbReference>
<evidence type="ECO:0008006" key="5">
    <source>
        <dbReference type="Google" id="ProtNLM"/>
    </source>
</evidence>